<name>A0A9X3TM16_9BACL</name>
<comment type="caution">
    <text evidence="2">The sequence shown here is derived from an EMBL/GenBank/DDBJ whole genome shotgun (WGS) entry which is preliminary data.</text>
</comment>
<evidence type="ECO:0000259" key="1">
    <source>
        <dbReference type="Pfam" id="PF12957"/>
    </source>
</evidence>
<reference evidence="2" key="1">
    <citation type="submission" date="2022-12" db="EMBL/GenBank/DDBJ databases">
        <title>Draft genome sequence of the thermophilic strain Brevibacillus thermoruber HT42, isolated from Los Humeros, Puebla, Mexico, with biotechnological potential.</title>
        <authorList>
            <person name="Lara Sanchez J."/>
            <person name="Solis Palacios R."/>
            <person name="Bustos Baena A.S."/>
            <person name="Ruz Baez A.E."/>
            <person name="Espinosa Luna G."/>
            <person name="Oliart Ros R.M."/>
        </authorList>
    </citation>
    <scope>NUCLEOTIDE SEQUENCE</scope>
    <source>
        <strain evidence="2">HT42</strain>
    </source>
</reference>
<evidence type="ECO:0000313" key="2">
    <source>
        <dbReference type="EMBL" id="MDA5106779.1"/>
    </source>
</evidence>
<accession>A0A9X3TM16</accession>
<keyword evidence="3" id="KW-1185">Reference proteome</keyword>
<dbReference type="EMBL" id="JAPYYP010000001">
    <property type="protein sequence ID" value="MDA5106779.1"/>
    <property type="molecule type" value="Genomic_DNA"/>
</dbReference>
<dbReference type="Proteomes" id="UP001151071">
    <property type="component" value="Unassembled WGS sequence"/>
</dbReference>
<gene>
    <name evidence="2" type="ORF">O3V59_00245</name>
</gene>
<protein>
    <recommendedName>
        <fullName evidence="1">DUF3846 domain-containing protein</fullName>
    </recommendedName>
</protein>
<evidence type="ECO:0000313" key="3">
    <source>
        <dbReference type="Proteomes" id="UP001151071"/>
    </source>
</evidence>
<dbReference type="RefSeq" id="WP_143862202.1">
    <property type="nucleotide sequence ID" value="NZ_JAPYYP010000001.1"/>
</dbReference>
<feature type="domain" description="DUF3846" evidence="1">
    <location>
        <begin position="2"/>
        <end position="95"/>
    </location>
</feature>
<proteinExistence type="predicted"/>
<sequence>MITVLIKRPHEEAEPVAIAGADELSELVGGDYDVVRDDRLPGFSLIVNEEARGVEANNFPVTTDGYLDWVYGTCVFVKEDGTSLTEEDVETVRRYLAAKS</sequence>
<dbReference type="AlphaFoldDB" id="A0A9X3TM16"/>
<organism evidence="2 3">
    <name type="scientific">Brevibacillus thermoruber</name>
    <dbReference type="NCBI Taxonomy" id="33942"/>
    <lineage>
        <taxon>Bacteria</taxon>
        <taxon>Bacillati</taxon>
        <taxon>Bacillota</taxon>
        <taxon>Bacilli</taxon>
        <taxon>Bacillales</taxon>
        <taxon>Paenibacillaceae</taxon>
        <taxon>Brevibacillus</taxon>
    </lineage>
</organism>
<dbReference type="InterPro" id="IPR024559">
    <property type="entry name" value="DUF3846"/>
</dbReference>
<dbReference type="Pfam" id="PF12957">
    <property type="entry name" value="DUF3846"/>
    <property type="match status" value="1"/>
</dbReference>